<feature type="compositionally biased region" description="Low complexity" evidence="1">
    <location>
        <begin position="231"/>
        <end position="248"/>
    </location>
</feature>
<proteinExistence type="predicted"/>
<reference evidence="3" key="1">
    <citation type="submission" date="2020-06" db="EMBL/GenBank/DDBJ databases">
        <authorList>
            <consortium name="Plant Systems Biology data submission"/>
        </authorList>
    </citation>
    <scope>NUCLEOTIDE SEQUENCE</scope>
    <source>
        <strain evidence="3">D6</strain>
    </source>
</reference>
<evidence type="ECO:0000313" key="4">
    <source>
        <dbReference type="Proteomes" id="UP001153069"/>
    </source>
</evidence>
<dbReference type="AlphaFoldDB" id="A0A9N8DM61"/>
<sequence>MINFTAVVRKFAGLFLLFALCFRAAQAKTVRGLEELENDAQHVARRAQLATPGPMAPTATPVATVEYKYGIGVGVTLTVPAASVPESEKRALERLTQTFFTRVIASTYPTSFYDIDLTSVARANFGEFTLGIGFNTTTVFRLEGNVPTSDDVFSTLARATTLYSFEFLNDFVQMAGPSFADAVSAQTQVIILTTPSPTAAPSSSPSSTPSSSPSVSPSANPTPLVPVPTQSSRPSAIPSLSSAPSESPITPPSASPSTTPSETPSLSFNPSASGIVPSLSPSATPSVSPSVSPSMSPSVSPSMSPSSSPSVSPSTSPSSSPSRFPSRSPSISPSRFPSRSPSVSPSMTPSFEPSGGGTEVMPRPRIRFAFFNNAGADFEEITNEQREWVEGNITDFLDGQYGDEFNTYVMSTSDRSNFPSPPLGFQQRRDFNAYFWLMDMISKYQDPVPSSDEVTFYLSSTDSPLQGRYGDLLNRIRGVAPQFSNLAMLQVSTDALPPLTRLPAEWQKK</sequence>
<feature type="chain" id="PRO_5040106792" evidence="2">
    <location>
        <begin position="28"/>
        <end position="509"/>
    </location>
</feature>
<feature type="signal peptide" evidence="2">
    <location>
        <begin position="1"/>
        <end position="27"/>
    </location>
</feature>
<feature type="compositionally biased region" description="Low complexity" evidence="1">
    <location>
        <begin position="255"/>
        <end position="265"/>
    </location>
</feature>
<dbReference type="InterPro" id="IPR051860">
    <property type="entry name" value="Plasmodium_CSP_Invasion"/>
</dbReference>
<keyword evidence="4" id="KW-1185">Reference proteome</keyword>
<gene>
    <name evidence="3" type="ORF">SEMRO_221_G090980.1</name>
</gene>
<name>A0A9N8DM61_9STRA</name>
<accession>A0A9N8DM61</accession>
<evidence type="ECO:0000256" key="2">
    <source>
        <dbReference type="SAM" id="SignalP"/>
    </source>
</evidence>
<feature type="region of interest" description="Disordered" evidence="1">
    <location>
        <begin position="195"/>
        <end position="359"/>
    </location>
</feature>
<protein>
    <submittedName>
        <fullName evidence="3">Similarities with uniprot P08640 Saccharomyces cerevisiae YIR019c STA1</fullName>
    </submittedName>
</protein>
<keyword evidence="2" id="KW-0732">Signal</keyword>
<dbReference type="PRINTS" id="PR01217">
    <property type="entry name" value="PRICHEXTENSN"/>
</dbReference>
<feature type="compositionally biased region" description="Low complexity" evidence="1">
    <location>
        <begin position="195"/>
        <end position="222"/>
    </location>
</feature>
<organism evidence="3 4">
    <name type="scientific">Seminavis robusta</name>
    <dbReference type="NCBI Taxonomy" id="568900"/>
    <lineage>
        <taxon>Eukaryota</taxon>
        <taxon>Sar</taxon>
        <taxon>Stramenopiles</taxon>
        <taxon>Ochrophyta</taxon>
        <taxon>Bacillariophyta</taxon>
        <taxon>Bacillariophyceae</taxon>
        <taxon>Bacillariophycidae</taxon>
        <taxon>Naviculales</taxon>
        <taxon>Naviculaceae</taxon>
        <taxon>Seminavis</taxon>
    </lineage>
</organism>
<comment type="caution">
    <text evidence="3">The sequence shown here is derived from an EMBL/GenBank/DDBJ whole genome shotgun (WGS) entry which is preliminary data.</text>
</comment>
<feature type="compositionally biased region" description="Low complexity" evidence="1">
    <location>
        <begin position="276"/>
        <end position="351"/>
    </location>
</feature>
<dbReference type="Proteomes" id="UP001153069">
    <property type="component" value="Unassembled WGS sequence"/>
</dbReference>
<evidence type="ECO:0000313" key="3">
    <source>
        <dbReference type="EMBL" id="CAB9505177.1"/>
    </source>
</evidence>
<dbReference type="PANTHER" id="PTHR44826">
    <property type="entry name" value="SPORE COAT PROTEIN SP85"/>
    <property type="match status" value="1"/>
</dbReference>
<dbReference type="EMBL" id="CAICTM010000220">
    <property type="protein sequence ID" value="CAB9505177.1"/>
    <property type="molecule type" value="Genomic_DNA"/>
</dbReference>
<evidence type="ECO:0000256" key="1">
    <source>
        <dbReference type="SAM" id="MobiDB-lite"/>
    </source>
</evidence>